<proteinExistence type="predicted"/>
<organism evidence="3 4">
    <name type="scientific">Aerophobetes bacterium</name>
    <dbReference type="NCBI Taxonomy" id="2030807"/>
    <lineage>
        <taxon>Bacteria</taxon>
        <taxon>Candidatus Aerophobota</taxon>
    </lineage>
</organism>
<accession>A0A523RS32</accession>
<protein>
    <recommendedName>
        <fullName evidence="2">Yeast cell wall synthesis Kre9/Knh1-like N-terminal domain-containing protein</fullName>
    </recommendedName>
</protein>
<comment type="caution">
    <text evidence="3">The sequence shown here is derived from an EMBL/GenBank/DDBJ whole genome shotgun (WGS) entry which is preliminary data.</text>
</comment>
<evidence type="ECO:0000256" key="1">
    <source>
        <dbReference type="ARBA" id="ARBA00022729"/>
    </source>
</evidence>
<name>A0A523RS32_UNCAE</name>
<sequence>MKMRKIVITVVVGSVVAILLAGMVSRTDAEVIRVISPNGGETLYTGETCTIRWESTVRIKVKIVLIGDRTVVRTISKRAPNTGSFSWSIPDDLSEGSNYKIDVVILSTREHDESDTTFSIRLGRPRTGTLMTKLSTKMGKMRIENISNLDAVLVLTLLDKPQEVWRAVYVRAGEEFTTRGIKGGLHRCYFTFGTDWDRDSKRFTRNTYYFRFKDPLKFTRQHRKYTVWTVTLGFGYSAYTVKVRESEFPRWGQKRQRTQ</sequence>
<dbReference type="Proteomes" id="UP000316360">
    <property type="component" value="Unassembled WGS sequence"/>
</dbReference>
<dbReference type="InterPro" id="IPR018466">
    <property type="entry name" value="Kre9/Knh1-like_N"/>
</dbReference>
<dbReference type="AlphaFoldDB" id="A0A523RS32"/>
<reference evidence="3 4" key="1">
    <citation type="submission" date="2019-03" db="EMBL/GenBank/DDBJ databases">
        <title>Metabolic potential of uncultured bacteria and archaea associated with petroleum seepage in deep-sea sediments.</title>
        <authorList>
            <person name="Dong X."/>
            <person name="Hubert C."/>
        </authorList>
    </citation>
    <scope>NUCLEOTIDE SEQUENCE [LARGE SCALE GENOMIC DNA]</scope>
    <source>
        <strain evidence="3">E44_bin7</strain>
    </source>
</reference>
<feature type="domain" description="Yeast cell wall synthesis Kre9/Knh1-like N-terminal" evidence="2">
    <location>
        <begin position="36"/>
        <end position="113"/>
    </location>
</feature>
<dbReference type="Pfam" id="PF10342">
    <property type="entry name" value="Kre9_KNH"/>
    <property type="match status" value="1"/>
</dbReference>
<dbReference type="EMBL" id="SOKJ01000348">
    <property type="protein sequence ID" value="TET08595.1"/>
    <property type="molecule type" value="Genomic_DNA"/>
</dbReference>
<evidence type="ECO:0000259" key="2">
    <source>
        <dbReference type="Pfam" id="PF10342"/>
    </source>
</evidence>
<gene>
    <name evidence="3" type="ORF">E3J84_06075</name>
</gene>
<evidence type="ECO:0000313" key="4">
    <source>
        <dbReference type="Proteomes" id="UP000316360"/>
    </source>
</evidence>
<evidence type="ECO:0000313" key="3">
    <source>
        <dbReference type="EMBL" id="TET08595.1"/>
    </source>
</evidence>
<keyword evidence="1" id="KW-0732">Signal</keyword>